<evidence type="ECO:0000313" key="4">
    <source>
        <dbReference type="Proteomes" id="UP001230268"/>
    </source>
</evidence>
<feature type="transmembrane region" description="Helical" evidence="2">
    <location>
        <begin position="706"/>
        <end position="726"/>
    </location>
</feature>
<reference evidence="3" key="1">
    <citation type="submission" date="2023-08" db="EMBL/GenBank/DDBJ databases">
        <title>Draft sequence of the Babesia gibsoni genome.</title>
        <authorList>
            <person name="Yamagishi J.Y."/>
            <person name="Xuan X.X."/>
        </authorList>
    </citation>
    <scope>NUCLEOTIDE SEQUENCE</scope>
    <source>
        <strain evidence="3">Azabu</strain>
    </source>
</reference>
<feature type="transmembrane region" description="Helical" evidence="2">
    <location>
        <begin position="817"/>
        <end position="836"/>
    </location>
</feature>
<gene>
    <name evidence="3" type="ORF">BgAZ_303290</name>
</gene>
<sequence>MGWFINRHVYYVQSSDFVAYLTLIHLCSMVLTGYGVLRHCADVFEIQSNIWAISLEAVAFLYNLCATKGWDSFFKWFLPFTLLFSITCIFTLAAYNGILMIFVVHLPLFSFLLTGIPCGLIIFICLAAITLGTVFHTALISSLYAELNGHMSLTFLQNVAAWLRYPEARGFNVIILDAYIVAVQVIIGACCYHRFMKLGRLMGMYRNRPARHLGSFRAIRSLEEEFLPPQMENYEMFYNTIRKTSLPMHQASMQSSSAASIGDEPINDEEAISALATPRNYRTRFPLDYIEPFNFKSSAKSSGRVTVAGIDEGENSGGHIEAYAVEQYQRYNTARLEGMDSKIQQYSIGDPGNLQASDSMETRSIFGASPLESARSRGRPLRSNTARGGISSMDPRSAHSNVMNVTSGASSGLLSSRSTVLSPAQQMSPLISSRMRIEQYNPDHSSNEPTRHSTTDNRTSAMSSIKNFEVSARSSLPSQFGDLTPHSSRRMTIPNSAVMLVRDGAPSLVVKGPIDGNAGNFRLVSFEGGSFEQNTEELMIDIMQVGDGSIRLLGPSAFPTGVSTSHDSWAGSEYNANEPMTSSETLNIILRVFPRCGRRVIAKLIKRIGQIGAMRDIMRQYTWPQTVKMPATNIVGVFTHTQVESWYVDWMHEFTMNFYIYTAKETLFIFIMSMVSNAIILIRMYTTLHGENGLNMFFSGKRIAILFFRYCVYPICAVGVIGNLFCKKFRRSIFFYYRSLLALCLVNIILTFADLWTCLNIFKTGYAIQNSLYMSSLITTTSMLLFTRIPTIVFLYVICFVIYFILLWQANYTFGHIVMELLCQVVVAVGSMVFFARPVDSNRRKLFCSYTLPYLLYLEAMRS</sequence>
<keyword evidence="2" id="KW-1133">Transmembrane helix</keyword>
<feature type="transmembrane region" description="Helical" evidence="2">
    <location>
        <begin position="733"/>
        <end position="753"/>
    </location>
</feature>
<feature type="transmembrane region" description="Helical" evidence="2">
    <location>
        <begin position="49"/>
        <end position="70"/>
    </location>
</feature>
<keyword evidence="4" id="KW-1185">Reference proteome</keyword>
<proteinExistence type="predicted"/>
<dbReference type="AlphaFoldDB" id="A0AAD8LQ43"/>
<feature type="transmembrane region" description="Helical" evidence="2">
    <location>
        <begin position="76"/>
        <end position="104"/>
    </location>
</feature>
<protein>
    <submittedName>
        <fullName evidence="3">Uncharacterized protein</fullName>
    </submittedName>
</protein>
<comment type="caution">
    <text evidence="3">The sequence shown here is derived from an EMBL/GenBank/DDBJ whole genome shotgun (WGS) entry which is preliminary data.</text>
</comment>
<organism evidence="3 4">
    <name type="scientific">Babesia gibsoni</name>
    <dbReference type="NCBI Taxonomy" id="33632"/>
    <lineage>
        <taxon>Eukaryota</taxon>
        <taxon>Sar</taxon>
        <taxon>Alveolata</taxon>
        <taxon>Apicomplexa</taxon>
        <taxon>Aconoidasida</taxon>
        <taxon>Piroplasmida</taxon>
        <taxon>Babesiidae</taxon>
        <taxon>Babesia</taxon>
    </lineage>
</organism>
<evidence type="ECO:0000256" key="1">
    <source>
        <dbReference type="SAM" id="MobiDB-lite"/>
    </source>
</evidence>
<name>A0AAD8LQ43_BABGI</name>
<dbReference type="EMBL" id="JAVEPI010000003">
    <property type="protein sequence ID" value="KAK1442811.1"/>
    <property type="molecule type" value="Genomic_DNA"/>
</dbReference>
<feature type="transmembrane region" description="Helical" evidence="2">
    <location>
        <begin position="793"/>
        <end position="811"/>
    </location>
</feature>
<feature type="region of interest" description="Disordered" evidence="1">
    <location>
        <begin position="371"/>
        <end position="422"/>
    </location>
</feature>
<feature type="compositionally biased region" description="Low complexity" evidence="1">
    <location>
        <begin position="405"/>
        <end position="422"/>
    </location>
</feature>
<feature type="transmembrane region" description="Helical" evidence="2">
    <location>
        <begin position="111"/>
        <end position="144"/>
    </location>
</feature>
<feature type="transmembrane region" description="Helical" evidence="2">
    <location>
        <begin position="171"/>
        <end position="192"/>
    </location>
</feature>
<feature type="transmembrane region" description="Helical" evidence="2">
    <location>
        <begin position="666"/>
        <end position="686"/>
    </location>
</feature>
<dbReference type="Proteomes" id="UP001230268">
    <property type="component" value="Unassembled WGS sequence"/>
</dbReference>
<keyword evidence="2" id="KW-0472">Membrane</keyword>
<evidence type="ECO:0000256" key="2">
    <source>
        <dbReference type="SAM" id="Phobius"/>
    </source>
</evidence>
<feature type="transmembrane region" description="Helical" evidence="2">
    <location>
        <begin position="17"/>
        <end position="37"/>
    </location>
</feature>
<accession>A0AAD8LQ43</accession>
<keyword evidence="2" id="KW-0812">Transmembrane</keyword>
<evidence type="ECO:0000313" key="3">
    <source>
        <dbReference type="EMBL" id="KAK1442811.1"/>
    </source>
</evidence>